<dbReference type="GO" id="GO:0005829">
    <property type="term" value="C:cytosol"/>
    <property type="evidence" value="ECO:0007669"/>
    <property type="project" value="TreeGrafter"/>
</dbReference>
<dbReference type="PANTHER" id="PTHR20882:SF14">
    <property type="entry name" value="CYTOPLASMIC TRNA 2-THIOLATION PROTEIN 2"/>
    <property type="match status" value="1"/>
</dbReference>
<keyword evidence="1 3" id="KW-0963">Cytoplasm</keyword>
<dbReference type="EMBL" id="CCBQ010000047">
    <property type="protein sequence ID" value="CDO96440.1"/>
    <property type="molecule type" value="Genomic_DNA"/>
</dbReference>
<comment type="caution">
    <text evidence="4">The sequence shown here is derived from an EMBL/GenBank/DDBJ whole genome shotgun (WGS) entry which is preliminary data.</text>
</comment>
<dbReference type="SUPFAM" id="SSF52402">
    <property type="entry name" value="Adenine nucleotide alpha hydrolases-like"/>
    <property type="match status" value="1"/>
</dbReference>
<dbReference type="Pfam" id="PF10288">
    <property type="entry name" value="CTU2"/>
    <property type="match status" value="1"/>
</dbReference>
<dbReference type="GO" id="GO:0032447">
    <property type="term" value="P:protein urmylation"/>
    <property type="evidence" value="ECO:0007669"/>
    <property type="project" value="UniProtKB-UniRule"/>
</dbReference>
<protein>
    <recommendedName>
        <fullName evidence="3">Cytoplasmic tRNA 2-thiolation protein 2</fullName>
    </recommendedName>
</protein>
<organism evidence="4 5">
    <name type="scientific">Kluyveromyces dobzhanskii CBS 2104</name>
    <dbReference type="NCBI Taxonomy" id="1427455"/>
    <lineage>
        <taxon>Eukaryota</taxon>
        <taxon>Fungi</taxon>
        <taxon>Dikarya</taxon>
        <taxon>Ascomycota</taxon>
        <taxon>Saccharomycotina</taxon>
        <taxon>Saccharomycetes</taxon>
        <taxon>Saccharomycetales</taxon>
        <taxon>Saccharomycetaceae</taxon>
        <taxon>Kluyveromyces</taxon>
    </lineage>
</organism>
<accession>A0A0A8LDQ8</accession>
<dbReference type="GO" id="GO:0000049">
    <property type="term" value="F:tRNA binding"/>
    <property type="evidence" value="ECO:0007669"/>
    <property type="project" value="InterPro"/>
</dbReference>
<dbReference type="Gene3D" id="3.40.50.620">
    <property type="entry name" value="HUPs"/>
    <property type="match status" value="1"/>
</dbReference>
<dbReference type="Proteomes" id="UP000031516">
    <property type="component" value="Unassembled WGS sequence"/>
</dbReference>
<dbReference type="OrthoDB" id="25129at2759"/>
<dbReference type="HAMAP" id="MF_03054">
    <property type="entry name" value="CTU2"/>
    <property type="match status" value="1"/>
</dbReference>
<comment type="function">
    <text evidence="3">Plays a central role in 2-thiolation of mcm(5)S(2)U at tRNA wobble positions of tRNA(Lys), tRNA(Glu) and tRNA(Gln). May act by forming a heterodimer with NCS6 that ligates sulfur from thiocarboxylated URM1 onto the uridine of tRNAs at wobble position. Prior mcm(5) tRNA modification by the elongator complex is required for 2-thiolation. May also be involved in protein urmylation.</text>
</comment>
<evidence type="ECO:0000256" key="2">
    <source>
        <dbReference type="ARBA" id="ARBA00022694"/>
    </source>
</evidence>
<comment type="subcellular location">
    <subcellularLocation>
        <location evidence="3">Cytoplasm</location>
    </subcellularLocation>
</comment>
<evidence type="ECO:0000313" key="4">
    <source>
        <dbReference type="EMBL" id="CDO96440.1"/>
    </source>
</evidence>
<keyword evidence="5" id="KW-1185">Reference proteome</keyword>
<dbReference type="GO" id="GO:0002143">
    <property type="term" value="P:tRNA wobble position uridine thiolation"/>
    <property type="evidence" value="ECO:0007669"/>
    <property type="project" value="TreeGrafter"/>
</dbReference>
<gene>
    <name evidence="3" type="primary">NCS2</name>
    <name evidence="3" type="synonym">CTU2</name>
    <name evidence="4" type="ORF">KLDO_g4645</name>
</gene>
<dbReference type="PANTHER" id="PTHR20882">
    <property type="entry name" value="CYTOPLASMIC TRNA 2-THIOLATION PROTEIN 2"/>
    <property type="match status" value="1"/>
</dbReference>
<evidence type="ECO:0000313" key="5">
    <source>
        <dbReference type="Proteomes" id="UP000031516"/>
    </source>
</evidence>
<comment type="similarity">
    <text evidence="3">Belongs to the CTU2/NCS2 family.</text>
</comment>
<comment type="pathway">
    <text evidence="3">tRNA modification; 5-methoxycarbonylmethyl-2-thiouridine-tRNA biosynthesis.</text>
</comment>
<dbReference type="GO" id="GO:0016783">
    <property type="term" value="F:sulfurtransferase activity"/>
    <property type="evidence" value="ECO:0007669"/>
    <property type="project" value="TreeGrafter"/>
</dbReference>
<reference evidence="4 5" key="1">
    <citation type="submission" date="2014-03" db="EMBL/GenBank/DDBJ databases">
        <title>The genome of Kluyveromyces dobzhanskii.</title>
        <authorList>
            <person name="Nystedt B."/>
            <person name="Astrom S."/>
        </authorList>
    </citation>
    <scope>NUCLEOTIDE SEQUENCE [LARGE SCALE GENOMIC DNA]</scope>
    <source>
        <strain evidence="4 5">CBS 2104</strain>
    </source>
</reference>
<dbReference type="InterPro" id="IPR019407">
    <property type="entry name" value="CTU2"/>
</dbReference>
<keyword evidence="2 3" id="KW-0819">tRNA processing</keyword>
<name>A0A0A8LDQ8_9SACH</name>
<dbReference type="UniPathway" id="UPA00988"/>
<proteinExistence type="inferred from homology"/>
<dbReference type="AlphaFoldDB" id="A0A0A8LDQ8"/>
<evidence type="ECO:0000256" key="1">
    <source>
        <dbReference type="ARBA" id="ARBA00022490"/>
    </source>
</evidence>
<sequence>MVACKRCKIKNAILSSRKEPFCDECFVKFISLKQRKQMMSDEFYQEIFKMSYPDKKRGQIEADKQNSESNVLVPLSLGSSSLAVLDILNDTLTEQKHTHRGKTGFQLEALTVCSQDELPEVRQKIEALKLKYTENSDKMTFHIVDRNQFFSAPSNFQEIKLCIENFHTTSVPLTDNTTTVEEVLFNAPNKTSKEDLLNIIYTYLIKKFALQGKFKAVIWGHSMTKLADEIITLTVKGRGSQIANYLDDSSLDTEFFEEFRNLHPGRDVLLSEIDAYCHIKNLSQFCFNYVVQDTLFYDKFVSKATNNVKLIRSMTMNELARQYFDNIEGDYSNVISTVVRTGAKLSNPDMELDEKTRCTICNVIIYKNAVSWLAGITVSKPCTIQTEDEKTNYSAWKAQNTQTNGTNEAHNSEEDILDICYGCITTLTGMKDKKLDWVRKDDSAELSDILQEYEL</sequence>
<dbReference type="GO" id="GO:0016779">
    <property type="term" value="F:nucleotidyltransferase activity"/>
    <property type="evidence" value="ECO:0007669"/>
    <property type="project" value="UniProtKB-UniRule"/>
</dbReference>
<evidence type="ECO:0000256" key="3">
    <source>
        <dbReference type="HAMAP-Rule" id="MF_03054"/>
    </source>
</evidence>
<dbReference type="InterPro" id="IPR014729">
    <property type="entry name" value="Rossmann-like_a/b/a_fold"/>
</dbReference>